<reference evidence="2" key="1">
    <citation type="journal article" date="2017" name="Gigascience">
        <title>The genome draft of coconut (Cocos nucifera).</title>
        <authorList>
            <person name="Xiao Y."/>
            <person name="Xu P."/>
            <person name="Fan H."/>
            <person name="Baudouin L."/>
            <person name="Xia W."/>
            <person name="Bocs S."/>
            <person name="Xu J."/>
            <person name="Li Q."/>
            <person name="Guo A."/>
            <person name="Zhou L."/>
            <person name="Li J."/>
            <person name="Wu Y."/>
            <person name="Ma Z."/>
            <person name="Armero A."/>
            <person name="Issali A.E."/>
            <person name="Liu N."/>
            <person name="Peng M."/>
            <person name="Yang Y."/>
        </authorList>
    </citation>
    <scope>NUCLEOTIDE SEQUENCE</scope>
    <source>
        <tissue evidence="2">Spear leaf of Hainan Tall coconut</tissue>
    </source>
</reference>
<evidence type="ECO:0000313" key="3">
    <source>
        <dbReference type="Proteomes" id="UP000797356"/>
    </source>
</evidence>
<feature type="coiled-coil region" evidence="1">
    <location>
        <begin position="305"/>
        <end position="332"/>
    </location>
</feature>
<dbReference type="Proteomes" id="UP000797356">
    <property type="component" value="Chromosome 9"/>
</dbReference>
<name>A0A8K0N6Y4_COCNU</name>
<evidence type="ECO:0000313" key="2">
    <source>
        <dbReference type="EMBL" id="KAG1360558.1"/>
    </source>
</evidence>
<keyword evidence="1" id="KW-0175">Coiled coil</keyword>
<sequence length="341" mass="37929">MRPEDIARMKHNLLKKRKATTVEGASKKLVVCQEEAVDDQSSLAEAITMVAASISPSPLQPATISISAVPLIPVYPPLVAPAPTSPTFWCGARVQPFSIAGPSRLSPLANQMDLDSRLSFIPGDATFDDWKVVEELIERSILLVELRRIGSMDFNDLQWNLYQKAKADALEGKELEEAIIKIGEDKQKADNLVTEIWWEAKNQVAKAKLEAGERIADAYRAMVEVFKVSMDFKQKKTQMVDHYKESKEFHDVMVAFKDGEGAKSTPPSLAPTVDQAVAFLDPPKVMPDFLSPRVSIIGPLPVASVEKIMSRISDLERKVKELNRKVIIQGKKLSKAKKVFY</sequence>
<proteinExistence type="predicted"/>
<reference evidence="2" key="2">
    <citation type="submission" date="2019-07" db="EMBL/GenBank/DDBJ databases">
        <authorList>
            <person name="Yang Y."/>
            <person name="Bocs S."/>
            <person name="Baudouin L."/>
        </authorList>
    </citation>
    <scope>NUCLEOTIDE SEQUENCE</scope>
    <source>
        <tissue evidence="2">Spear leaf of Hainan Tall coconut</tissue>
    </source>
</reference>
<organism evidence="2 3">
    <name type="scientific">Cocos nucifera</name>
    <name type="common">Coconut palm</name>
    <dbReference type="NCBI Taxonomy" id="13894"/>
    <lineage>
        <taxon>Eukaryota</taxon>
        <taxon>Viridiplantae</taxon>
        <taxon>Streptophyta</taxon>
        <taxon>Embryophyta</taxon>
        <taxon>Tracheophyta</taxon>
        <taxon>Spermatophyta</taxon>
        <taxon>Magnoliopsida</taxon>
        <taxon>Liliopsida</taxon>
        <taxon>Arecaceae</taxon>
        <taxon>Arecoideae</taxon>
        <taxon>Cocoseae</taxon>
        <taxon>Attaleinae</taxon>
        <taxon>Cocos</taxon>
    </lineage>
</organism>
<gene>
    <name evidence="2" type="ORF">COCNU_09G000210</name>
</gene>
<protein>
    <submittedName>
        <fullName evidence="2">Uncharacterized protein</fullName>
    </submittedName>
</protein>
<keyword evidence="3" id="KW-1185">Reference proteome</keyword>
<accession>A0A8K0N6Y4</accession>
<dbReference type="EMBL" id="CM017880">
    <property type="protein sequence ID" value="KAG1360558.1"/>
    <property type="molecule type" value="Genomic_DNA"/>
</dbReference>
<comment type="caution">
    <text evidence="2">The sequence shown here is derived from an EMBL/GenBank/DDBJ whole genome shotgun (WGS) entry which is preliminary data.</text>
</comment>
<evidence type="ECO:0000256" key="1">
    <source>
        <dbReference type="SAM" id="Coils"/>
    </source>
</evidence>
<dbReference type="AlphaFoldDB" id="A0A8K0N6Y4"/>